<keyword evidence="1" id="KW-0812">Transmembrane</keyword>
<dbReference type="FunFam" id="2.60.120.1440:FF:000001">
    <property type="entry name" value="Putative anti-sigma factor"/>
    <property type="match status" value="1"/>
</dbReference>
<protein>
    <submittedName>
        <fullName evidence="4">FecR domain-containing protein</fullName>
    </submittedName>
</protein>
<gene>
    <name evidence="4" type="ORF">JL102_22475</name>
</gene>
<organism evidence="4 5">
    <name type="scientific">Fulvivirga sediminis</name>
    <dbReference type="NCBI Taxonomy" id="2803949"/>
    <lineage>
        <taxon>Bacteria</taxon>
        <taxon>Pseudomonadati</taxon>
        <taxon>Bacteroidota</taxon>
        <taxon>Cytophagia</taxon>
        <taxon>Cytophagales</taxon>
        <taxon>Fulvivirgaceae</taxon>
        <taxon>Fulvivirga</taxon>
    </lineage>
</organism>
<dbReference type="Proteomes" id="UP000659388">
    <property type="component" value="Unassembled WGS sequence"/>
</dbReference>
<dbReference type="EMBL" id="JAESIY010000020">
    <property type="protein sequence ID" value="MBL3658929.1"/>
    <property type="molecule type" value="Genomic_DNA"/>
</dbReference>
<dbReference type="RefSeq" id="WP_202246723.1">
    <property type="nucleotide sequence ID" value="NZ_JAESIY010000020.1"/>
</dbReference>
<keyword evidence="1" id="KW-1133">Transmembrane helix</keyword>
<dbReference type="Gene3D" id="3.55.50.30">
    <property type="match status" value="1"/>
</dbReference>
<sequence>MRRDMKDARFQLLLSRYLTGEASEQEVRQVEAFYAKNQSKTSRLKTWSVEEKVELKAAIKSQVWRATGIHKKNKRKRSFYILRVAASLLFFFSVLSGIYYVINRKESQEVYITKVTEPGHKATVFLSDGTTVTLNSGSKLQYPEMFIGQERIVKIEGEAFFNVAKDAHKPFIVKAPQLTTKVLGTSFNISTYSENPASVTLVTGRVDVFSEKGSVKLAPGDMAVLDRKTGEFEIEEADLQMLNWRNGVLVFKSAKLREVVNKLSRWYNVHMEVKEVWAEECLISATYENESLHHVLESLKFIYGLEYEIMANNKVILQGNPCKK</sequence>
<dbReference type="InterPro" id="IPR006860">
    <property type="entry name" value="FecR"/>
</dbReference>
<comment type="caution">
    <text evidence="4">The sequence shown here is derived from an EMBL/GenBank/DDBJ whole genome shotgun (WGS) entry which is preliminary data.</text>
</comment>
<dbReference type="InterPro" id="IPR012373">
    <property type="entry name" value="Ferrdict_sens_TM"/>
</dbReference>
<dbReference type="PANTHER" id="PTHR30273:SF2">
    <property type="entry name" value="PROTEIN FECR"/>
    <property type="match status" value="1"/>
</dbReference>
<keyword evidence="5" id="KW-1185">Reference proteome</keyword>
<dbReference type="AlphaFoldDB" id="A0A937K1U0"/>
<feature type="domain" description="Protein FecR C-terminal" evidence="3">
    <location>
        <begin position="249"/>
        <end position="316"/>
    </location>
</feature>
<evidence type="ECO:0000313" key="5">
    <source>
        <dbReference type="Proteomes" id="UP000659388"/>
    </source>
</evidence>
<feature type="domain" description="FecR protein" evidence="2">
    <location>
        <begin position="115"/>
        <end position="206"/>
    </location>
</feature>
<proteinExistence type="predicted"/>
<feature type="transmembrane region" description="Helical" evidence="1">
    <location>
        <begin position="80"/>
        <end position="102"/>
    </location>
</feature>
<dbReference type="Pfam" id="PF04773">
    <property type="entry name" value="FecR"/>
    <property type="match status" value="1"/>
</dbReference>
<dbReference type="Pfam" id="PF16344">
    <property type="entry name" value="FecR_C"/>
    <property type="match status" value="1"/>
</dbReference>
<dbReference type="InterPro" id="IPR032508">
    <property type="entry name" value="FecR_C"/>
</dbReference>
<evidence type="ECO:0000256" key="1">
    <source>
        <dbReference type="SAM" id="Phobius"/>
    </source>
</evidence>
<name>A0A937K1U0_9BACT</name>
<dbReference type="Gene3D" id="2.60.120.1440">
    <property type="match status" value="1"/>
</dbReference>
<keyword evidence="1" id="KW-0472">Membrane</keyword>
<evidence type="ECO:0000313" key="4">
    <source>
        <dbReference type="EMBL" id="MBL3658929.1"/>
    </source>
</evidence>
<dbReference type="GO" id="GO:0016989">
    <property type="term" value="F:sigma factor antagonist activity"/>
    <property type="evidence" value="ECO:0007669"/>
    <property type="project" value="TreeGrafter"/>
</dbReference>
<evidence type="ECO:0000259" key="2">
    <source>
        <dbReference type="Pfam" id="PF04773"/>
    </source>
</evidence>
<dbReference type="PIRSF" id="PIRSF018266">
    <property type="entry name" value="FecR"/>
    <property type="match status" value="1"/>
</dbReference>
<reference evidence="4" key="1">
    <citation type="submission" date="2021-01" db="EMBL/GenBank/DDBJ databases">
        <title>Fulvivirga kasyanovii gen. nov., sp nov., a novel member of the phylum Bacteroidetes isolated from seawater in a mussel farm.</title>
        <authorList>
            <person name="Zhao L.-H."/>
            <person name="Wang Z.-J."/>
        </authorList>
    </citation>
    <scope>NUCLEOTIDE SEQUENCE</scope>
    <source>
        <strain evidence="4">2943</strain>
    </source>
</reference>
<evidence type="ECO:0000259" key="3">
    <source>
        <dbReference type="Pfam" id="PF16344"/>
    </source>
</evidence>
<dbReference type="PANTHER" id="PTHR30273">
    <property type="entry name" value="PERIPLASMIC SIGNAL SENSOR AND SIGMA FACTOR ACTIVATOR FECR-RELATED"/>
    <property type="match status" value="1"/>
</dbReference>
<accession>A0A937K1U0</accession>